<organism evidence="1 2">
    <name type="scientific">Holothuria leucospilota</name>
    <name type="common">Black long sea cucumber</name>
    <name type="synonym">Mertensiothuria leucospilota</name>
    <dbReference type="NCBI Taxonomy" id="206669"/>
    <lineage>
        <taxon>Eukaryota</taxon>
        <taxon>Metazoa</taxon>
        <taxon>Echinodermata</taxon>
        <taxon>Eleutherozoa</taxon>
        <taxon>Echinozoa</taxon>
        <taxon>Holothuroidea</taxon>
        <taxon>Aspidochirotacea</taxon>
        <taxon>Aspidochirotida</taxon>
        <taxon>Holothuriidae</taxon>
        <taxon>Holothuria</taxon>
    </lineage>
</organism>
<dbReference type="OrthoDB" id="10071617at2759"/>
<keyword evidence="2" id="KW-1185">Reference proteome</keyword>
<protein>
    <submittedName>
        <fullName evidence="1">Uncharacterized protein</fullName>
    </submittedName>
</protein>
<gene>
    <name evidence="1" type="ORF">HOLleu_37310</name>
</gene>
<dbReference type="EMBL" id="JAIZAY010000020">
    <property type="protein sequence ID" value="KAJ8022419.1"/>
    <property type="molecule type" value="Genomic_DNA"/>
</dbReference>
<reference evidence="1" key="1">
    <citation type="submission" date="2021-10" db="EMBL/GenBank/DDBJ databases">
        <title>Tropical sea cucumber genome reveals ecological adaptation and Cuvierian tubules defense mechanism.</title>
        <authorList>
            <person name="Chen T."/>
        </authorList>
    </citation>
    <scope>NUCLEOTIDE SEQUENCE</scope>
    <source>
        <strain evidence="1">Nanhai2018</strain>
        <tissue evidence="1">Muscle</tissue>
    </source>
</reference>
<accession>A0A9Q0YHU8</accession>
<dbReference type="Proteomes" id="UP001152320">
    <property type="component" value="Chromosome 20"/>
</dbReference>
<dbReference type="AlphaFoldDB" id="A0A9Q0YHU8"/>
<name>A0A9Q0YHU8_HOLLE</name>
<comment type="caution">
    <text evidence="1">The sequence shown here is derived from an EMBL/GenBank/DDBJ whole genome shotgun (WGS) entry which is preliminary data.</text>
</comment>
<sequence>MGLTMPEAMESPILSFLLHCSRRLQPLDISVYEPFKKHINSSCDVWFLNHPDMGVNPGGWGTRPPTFRWVGDTISNVLLHLVKSDVVALFDWLSSNIFSCFRTSGIYLYNKDIFSDSDFDAALVTDRELLQTNQEQIRTLELNYVTPPSEDEVTTRKGANDL</sequence>
<evidence type="ECO:0000313" key="1">
    <source>
        <dbReference type="EMBL" id="KAJ8022419.1"/>
    </source>
</evidence>
<evidence type="ECO:0000313" key="2">
    <source>
        <dbReference type="Proteomes" id="UP001152320"/>
    </source>
</evidence>
<proteinExistence type="predicted"/>